<name>A0AAV4TMQ6_9ARAC</name>
<evidence type="ECO:0000256" key="1">
    <source>
        <dbReference type="SAM" id="MobiDB-lite"/>
    </source>
</evidence>
<feature type="region of interest" description="Disordered" evidence="1">
    <location>
        <begin position="21"/>
        <end position="69"/>
    </location>
</feature>
<dbReference type="EMBL" id="BPLQ01009917">
    <property type="protein sequence ID" value="GIY47344.1"/>
    <property type="molecule type" value="Genomic_DNA"/>
</dbReference>
<keyword evidence="3" id="KW-1185">Reference proteome</keyword>
<proteinExistence type="predicted"/>
<sequence length="140" mass="16272">MYDQQSKEMHQQSIHQIYLNYTTPKQKRFRPRSSSAESQMASASSRVIISPKGDTISRGGNIYDRREHRNQTFHNKCMVNNQRKGINNRFIKSTLTTPPHQTRNASSAVISSRIADGQRIIPSNNLAKRRCYLARRKRLR</sequence>
<gene>
    <name evidence="2" type="ORF">CDAR_501801</name>
</gene>
<feature type="compositionally biased region" description="Low complexity" evidence="1">
    <location>
        <begin position="33"/>
        <end position="45"/>
    </location>
</feature>
<organism evidence="2 3">
    <name type="scientific">Caerostris darwini</name>
    <dbReference type="NCBI Taxonomy" id="1538125"/>
    <lineage>
        <taxon>Eukaryota</taxon>
        <taxon>Metazoa</taxon>
        <taxon>Ecdysozoa</taxon>
        <taxon>Arthropoda</taxon>
        <taxon>Chelicerata</taxon>
        <taxon>Arachnida</taxon>
        <taxon>Araneae</taxon>
        <taxon>Araneomorphae</taxon>
        <taxon>Entelegynae</taxon>
        <taxon>Araneoidea</taxon>
        <taxon>Araneidae</taxon>
        <taxon>Caerostris</taxon>
    </lineage>
</organism>
<dbReference type="Proteomes" id="UP001054837">
    <property type="component" value="Unassembled WGS sequence"/>
</dbReference>
<evidence type="ECO:0000313" key="3">
    <source>
        <dbReference type="Proteomes" id="UP001054837"/>
    </source>
</evidence>
<dbReference type="AlphaFoldDB" id="A0AAV4TMQ6"/>
<comment type="caution">
    <text evidence="2">The sequence shown here is derived from an EMBL/GenBank/DDBJ whole genome shotgun (WGS) entry which is preliminary data.</text>
</comment>
<accession>A0AAV4TMQ6</accession>
<protein>
    <submittedName>
        <fullName evidence="2">Uncharacterized protein</fullName>
    </submittedName>
</protein>
<evidence type="ECO:0000313" key="2">
    <source>
        <dbReference type="EMBL" id="GIY47344.1"/>
    </source>
</evidence>
<reference evidence="2 3" key="1">
    <citation type="submission" date="2021-06" db="EMBL/GenBank/DDBJ databases">
        <title>Caerostris darwini draft genome.</title>
        <authorList>
            <person name="Kono N."/>
            <person name="Arakawa K."/>
        </authorList>
    </citation>
    <scope>NUCLEOTIDE SEQUENCE [LARGE SCALE GENOMIC DNA]</scope>
</reference>